<organism evidence="1 2">
    <name type="scientific">Azotobacter chroococcum</name>
    <dbReference type="NCBI Taxonomy" id="353"/>
    <lineage>
        <taxon>Bacteria</taxon>
        <taxon>Pseudomonadati</taxon>
        <taxon>Pseudomonadota</taxon>
        <taxon>Gammaproteobacteria</taxon>
        <taxon>Pseudomonadales</taxon>
        <taxon>Pseudomonadaceae</taxon>
        <taxon>Azotobacter</taxon>
    </lineage>
</organism>
<proteinExistence type="predicted"/>
<name>A0A4R1PHB0_9GAMM</name>
<dbReference type="AlphaFoldDB" id="A0A4R1PHB0"/>
<comment type="caution">
    <text evidence="1">The sequence shown here is derived from an EMBL/GenBank/DDBJ whole genome shotgun (WGS) entry which is preliminary data.</text>
</comment>
<protein>
    <submittedName>
        <fullName evidence="1">Uncharacterized protein</fullName>
    </submittedName>
</protein>
<dbReference type="Proteomes" id="UP000295169">
    <property type="component" value="Unassembled WGS sequence"/>
</dbReference>
<evidence type="ECO:0000313" key="1">
    <source>
        <dbReference type="EMBL" id="TCL26809.1"/>
    </source>
</evidence>
<dbReference type="EMBL" id="SMMU01000029">
    <property type="protein sequence ID" value="TCL26809.1"/>
    <property type="molecule type" value="Genomic_DNA"/>
</dbReference>
<dbReference type="RefSeq" id="WP_131299078.1">
    <property type="nucleotide sequence ID" value="NZ_JBHLST010000024.1"/>
</dbReference>
<gene>
    <name evidence="1" type="ORF">EV691_12914</name>
</gene>
<evidence type="ECO:0000313" key="2">
    <source>
        <dbReference type="Proteomes" id="UP000295169"/>
    </source>
</evidence>
<sequence length="72" mass="7860">MSIKSLSKALPKDPDNPGWVLGWAVVRNAPWSFIDIYASKEVAEIEAARLGEGYSAKYGSHRLGSDDFVSFG</sequence>
<reference evidence="1 2" key="1">
    <citation type="submission" date="2019-03" db="EMBL/GenBank/DDBJ databases">
        <title>Genomic Encyclopedia of Type Strains, Phase IV (KMG-IV): sequencing the most valuable type-strain genomes for metagenomic binning, comparative biology and taxonomic classification.</title>
        <authorList>
            <person name="Goeker M."/>
        </authorList>
    </citation>
    <scope>NUCLEOTIDE SEQUENCE [LARGE SCALE GENOMIC DNA]</scope>
    <source>
        <strain evidence="1 2">DSM 2286</strain>
    </source>
</reference>
<accession>A0A4R1PHB0</accession>